<dbReference type="Proteomes" id="UP000177276">
    <property type="component" value="Unassembled WGS sequence"/>
</dbReference>
<sequence length="395" mass="45572">MNILTISTIDTRGGGSKIPYNIMDGIRKKGHTVSMFVGYKYSNDPDVHKIPLNRLYYRLSKIFANDLRFAKSGMIFKTKEYQDADIINCHNIHSGFFNWADFKRMTREKKVIWTIHDLWPITSGCTNIYGCRQDKPRRVLGFLWDNRNHLLNEKKKVYETSTFDIVVQSEWIMNQLKKSIINNQKMHLINCSIDTNKFRDFEMNQSREELGLPKDKKIILFIAGHGLSHQLKGSDYVKKMILDYSENKDILFVAIGGKKDEEKIKSNPNVHETGYIEDENLLAKYYSASNFLLYPSLGDNLALAVLEAMSCGLPIVSFNTCGIPEAIKDLGYVAEYENIVDLRKGVDYMLSLSTDQKKILGQRCRDNIVKHHSLQKMVDEHEILYSKVINDENST</sequence>
<dbReference type="Pfam" id="PF13439">
    <property type="entry name" value="Glyco_transf_4"/>
    <property type="match status" value="1"/>
</dbReference>
<evidence type="ECO:0000259" key="2">
    <source>
        <dbReference type="Pfam" id="PF13439"/>
    </source>
</evidence>
<dbReference type="PANTHER" id="PTHR12526:SF637">
    <property type="entry name" value="GLYCOSYLTRANSFERASE EPSF-RELATED"/>
    <property type="match status" value="1"/>
</dbReference>
<dbReference type="EMBL" id="MHWS01000022">
    <property type="protein sequence ID" value="OHB11763.1"/>
    <property type="molecule type" value="Genomic_DNA"/>
</dbReference>
<organism evidence="3 4">
    <name type="scientific">Candidatus Zambryskibacteria bacterium RIFCSPLOWO2_12_FULL_39_16</name>
    <dbReference type="NCBI Taxonomy" id="1802775"/>
    <lineage>
        <taxon>Bacteria</taxon>
        <taxon>Candidatus Zambryskiibacteriota</taxon>
    </lineage>
</organism>
<dbReference type="Pfam" id="PF00534">
    <property type="entry name" value="Glycos_transf_1"/>
    <property type="match status" value="1"/>
</dbReference>
<dbReference type="InterPro" id="IPR001296">
    <property type="entry name" value="Glyco_trans_1"/>
</dbReference>
<dbReference type="AlphaFoldDB" id="A0A1G2UQW0"/>
<evidence type="ECO:0000313" key="3">
    <source>
        <dbReference type="EMBL" id="OHB11763.1"/>
    </source>
</evidence>
<accession>A0A1G2UQW0</accession>
<feature type="domain" description="Glycosyl transferase family 1" evidence="1">
    <location>
        <begin position="205"/>
        <end position="357"/>
    </location>
</feature>
<reference evidence="3 4" key="1">
    <citation type="journal article" date="2016" name="Nat. Commun.">
        <title>Thousands of microbial genomes shed light on interconnected biogeochemical processes in an aquifer system.</title>
        <authorList>
            <person name="Anantharaman K."/>
            <person name="Brown C.T."/>
            <person name="Hug L.A."/>
            <person name="Sharon I."/>
            <person name="Castelle C.J."/>
            <person name="Probst A.J."/>
            <person name="Thomas B.C."/>
            <person name="Singh A."/>
            <person name="Wilkins M.J."/>
            <person name="Karaoz U."/>
            <person name="Brodie E.L."/>
            <person name="Williams K.H."/>
            <person name="Hubbard S.S."/>
            <person name="Banfield J.F."/>
        </authorList>
    </citation>
    <scope>NUCLEOTIDE SEQUENCE [LARGE SCALE GENOMIC DNA]</scope>
</reference>
<comment type="caution">
    <text evidence="3">The sequence shown here is derived from an EMBL/GenBank/DDBJ whole genome shotgun (WGS) entry which is preliminary data.</text>
</comment>
<protein>
    <recommendedName>
        <fullName evidence="5">Glycosyl transferase family 1 domain-containing protein</fullName>
    </recommendedName>
</protein>
<evidence type="ECO:0008006" key="5">
    <source>
        <dbReference type="Google" id="ProtNLM"/>
    </source>
</evidence>
<dbReference type="GO" id="GO:0016757">
    <property type="term" value="F:glycosyltransferase activity"/>
    <property type="evidence" value="ECO:0007669"/>
    <property type="project" value="InterPro"/>
</dbReference>
<evidence type="ECO:0000259" key="1">
    <source>
        <dbReference type="Pfam" id="PF00534"/>
    </source>
</evidence>
<proteinExistence type="predicted"/>
<gene>
    <name evidence="3" type="ORF">A3G46_01465</name>
</gene>
<dbReference type="InterPro" id="IPR028098">
    <property type="entry name" value="Glyco_trans_4-like_N"/>
</dbReference>
<feature type="domain" description="Glycosyltransferase subfamily 4-like N-terminal" evidence="2">
    <location>
        <begin position="13"/>
        <end position="196"/>
    </location>
</feature>
<name>A0A1G2UQW0_9BACT</name>
<dbReference type="PANTHER" id="PTHR12526">
    <property type="entry name" value="GLYCOSYLTRANSFERASE"/>
    <property type="match status" value="1"/>
</dbReference>
<evidence type="ECO:0000313" key="4">
    <source>
        <dbReference type="Proteomes" id="UP000177276"/>
    </source>
</evidence>
<dbReference type="Gene3D" id="3.40.50.2000">
    <property type="entry name" value="Glycogen Phosphorylase B"/>
    <property type="match status" value="2"/>
</dbReference>
<dbReference type="SUPFAM" id="SSF53756">
    <property type="entry name" value="UDP-Glycosyltransferase/glycogen phosphorylase"/>
    <property type="match status" value="1"/>
</dbReference>